<gene>
    <name evidence="3" type="ORF">V5O49_03455</name>
</gene>
<comment type="caution">
    <text evidence="3">The sequence shown here is derived from an EMBL/GenBank/DDBJ whole genome shotgun (WGS) entry which is preliminary data.</text>
</comment>
<evidence type="ECO:0000256" key="1">
    <source>
        <dbReference type="SAM" id="MobiDB-lite"/>
    </source>
</evidence>
<dbReference type="NCBIfam" id="TIGR01764">
    <property type="entry name" value="excise"/>
    <property type="match status" value="1"/>
</dbReference>
<accession>A0ABU7Z3W2</accession>
<proteinExistence type="predicted"/>
<evidence type="ECO:0000313" key="4">
    <source>
        <dbReference type="Proteomes" id="UP001310387"/>
    </source>
</evidence>
<dbReference type="EMBL" id="JBAGLP010000107">
    <property type="protein sequence ID" value="MEG3614175.1"/>
    <property type="molecule type" value="Genomic_DNA"/>
</dbReference>
<reference evidence="3" key="1">
    <citation type="journal article" date="2024" name="Antonie Van Leeuwenhoek">
        <title>Isoptericola haloaureus sp. nov., a dimorphic actinobacterium isolated from mangrove sediments of southeast India, implicating biosaline agricultural significance through nitrogen fixation and salt tolerance genes.</title>
        <authorList>
            <person name="Prathaban M."/>
            <person name="Prathiviraj R."/>
            <person name="Ravichandran M."/>
            <person name="Natarajan S.D."/>
            <person name="Sobanaa M."/>
            <person name="Hari Krishna Kumar S."/>
            <person name="Chandrasekar V."/>
            <person name="Selvin J."/>
        </authorList>
    </citation>
    <scope>NUCLEOTIDE SEQUENCE</scope>
    <source>
        <strain evidence="3">MP1014</strain>
    </source>
</reference>
<name>A0ABU7Z3W2_9MICO</name>
<dbReference type="InterPro" id="IPR010093">
    <property type="entry name" value="SinI_DNA-bd"/>
</dbReference>
<dbReference type="InterPro" id="IPR041657">
    <property type="entry name" value="HTH_17"/>
</dbReference>
<feature type="domain" description="Helix-turn-helix" evidence="2">
    <location>
        <begin position="72"/>
        <end position="121"/>
    </location>
</feature>
<organism evidence="3 4">
    <name type="scientific">Isoptericola haloaureus</name>
    <dbReference type="NCBI Taxonomy" id="1542902"/>
    <lineage>
        <taxon>Bacteria</taxon>
        <taxon>Bacillati</taxon>
        <taxon>Actinomycetota</taxon>
        <taxon>Actinomycetes</taxon>
        <taxon>Micrococcales</taxon>
        <taxon>Promicromonosporaceae</taxon>
        <taxon>Isoptericola</taxon>
    </lineage>
</organism>
<dbReference type="Pfam" id="PF12728">
    <property type="entry name" value="HTH_17"/>
    <property type="match status" value="1"/>
</dbReference>
<reference evidence="3" key="2">
    <citation type="submission" date="2024-02" db="EMBL/GenBank/DDBJ databases">
        <authorList>
            <person name="Prathaban M."/>
            <person name="Mythili R."/>
            <person name="Sharmila Devi N."/>
            <person name="Sobanaa M."/>
            <person name="Prathiviraj R."/>
            <person name="Selvin J."/>
        </authorList>
    </citation>
    <scope>NUCLEOTIDE SEQUENCE</scope>
    <source>
        <strain evidence="3">MP1014</strain>
    </source>
</reference>
<evidence type="ECO:0000259" key="2">
    <source>
        <dbReference type="Pfam" id="PF12728"/>
    </source>
</evidence>
<dbReference type="RefSeq" id="WP_278235012.1">
    <property type="nucleotide sequence ID" value="NZ_JBAGLP010000107.1"/>
</dbReference>
<keyword evidence="4" id="KW-1185">Reference proteome</keyword>
<evidence type="ECO:0000313" key="3">
    <source>
        <dbReference type="EMBL" id="MEG3614175.1"/>
    </source>
</evidence>
<sequence length="150" mass="16590">MTAVVEHTVLPPRQESELVGLLEVLESTDQGALVAPDGTQVSLPGEVYEVLQDVVRAMVRGQAITVAPHHTVMTTQAAADFLGVSRPTLVRMLEEGQIPYTQPSRHRRVLLADLVEYQERTRRDRRELLDEMTRESAGDANLGSGFVSTR</sequence>
<feature type="region of interest" description="Disordered" evidence="1">
    <location>
        <begin position="130"/>
        <end position="150"/>
    </location>
</feature>
<dbReference type="SUPFAM" id="SSF46955">
    <property type="entry name" value="Putative DNA-binding domain"/>
    <property type="match status" value="1"/>
</dbReference>
<dbReference type="Proteomes" id="UP001310387">
    <property type="component" value="Unassembled WGS sequence"/>
</dbReference>
<protein>
    <submittedName>
        <fullName evidence="3">Helix-turn-helix domain-containing protein</fullName>
    </submittedName>
</protein>
<dbReference type="InterPro" id="IPR009061">
    <property type="entry name" value="DNA-bd_dom_put_sf"/>
</dbReference>